<reference evidence="3 4" key="1">
    <citation type="journal article" date="2013" name="Nat. Commun.">
        <title>The evolution and pathogenic mechanisms of the rice sheath blight pathogen.</title>
        <authorList>
            <person name="Zheng A."/>
            <person name="Lin R."/>
            <person name="Xu L."/>
            <person name="Qin P."/>
            <person name="Tang C."/>
            <person name="Ai P."/>
            <person name="Zhang D."/>
            <person name="Liu Y."/>
            <person name="Sun Z."/>
            <person name="Feng H."/>
            <person name="Wang Y."/>
            <person name="Chen Y."/>
            <person name="Liang X."/>
            <person name="Fu R."/>
            <person name="Li Q."/>
            <person name="Zhang J."/>
            <person name="Yu X."/>
            <person name="Xie Z."/>
            <person name="Ding L."/>
            <person name="Guan P."/>
            <person name="Tang J."/>
            <person name="Liang Y."/>
            <person name="Wang S."/>
            <person name="Deng Q."/>
            <person name="Li S."/>
            <person name="Zhu J."/>
            <person name="Wang L."/>
            <person name="Liu H."/>
            <person name="Li P."/>
        </authorList>
    </citation>
    <scope>NUCLEOTIDE SEQUENCE [LARGE SCALE GENOMIC DNA]</scope>
    <source>
        <strain evidence="4">AG-1 IA</strain>
    </source>
</reference>
<accession>L8WRJ3</accession>
<name>L8WRJ3_THACA</name>
<dbReference type="Pfam" id="PF01556">
    <property type="entry name" value="DnaJ_C"/>
    <property type="match status" value="1"/>
</dbReference>
<dbReference type="InterPro" id="IPR036869">
    <property type="entry name" value="J_dom_sf"/>
</dbReference>
<gene>
    <name evidence="3" type="ORF">AG1IA_05184</name>
</gene>
<feature type="domain" description="J" evidence="2">
    <location>
        <begin position="6"/>
        <end position="119"/>
    </location>
</feature>
<dbReference type="InterPro" id="IPR044713">
    <property type="entry name" value="DNJA1/2-like"/>
</dbReference>
<dbReference type="InterPro" id="IPR001623">
    <property type="entry name" value="DnaJ_domain"/>
</dbReference>
<dbReference type="OrthoDB" id="550424at2759"/>
<dbReference type="SUPFAM" id="SSF46565">
    <property type="entry name" value="Chaperone J-domain"/>
    <property type="match status" value="1"/>
</dbReference>
<feature type="region of interest" description="Disordered" evidence="1">
    <location>
        <begin position="430"/>
        <end position="476"/>
    </location>
</feature>
<feature type="compositionally biased region" description="Acidic residues" evidence="1">
    <location>
        <begin position="455"/>
        <end position="470"/>
    </location>
</feature>
<organism evidence="3 4">
    <name type="scientific">Thanatephorus cucumeris (strain AG1-IA)</name>
    <name type="common">Rice sheath blight fungus</name>
    <name type="synonym">Rhizoctonia solani</name>
    <dbReference type="NCBI Taxonomy" id="983506"/>
    <lineage>
        <taxon>Eukaryota</taxon>
        <taxon>Fungi</taxon>
        <taxon>Dikarya</taxon>
        <taxon>Basidiomycota</taxon>
        <taxon>Agaricomycotina</taxon>
        <taxon>Agaricomycetes</taxon>
        <taxon>Cantharellales</taxon>
        <taxon>Ceratobasidiaceae</taxon>
        <taxon>Rhizoctonia</taxon>
        <taxon>Rhizoctonia solani AG-1</taxon>
    </lineage>
</organism>
<dbReference type="Gene3D" id="2.10.230.10">
    <property type="entry name" value="Heat shock protein DnaJ, cysteine-rich domain"/>
    <property type="match status" value="1"/>
</dbReference>
<feature type="compositionally biased region" description="Polar residues" evidence="1">
    <location>
        <begin position="438"/>
        <end position="448"/>
    </location>
</feature>
<protein>
    <submittedName>
        <fullName evidence="3">DnaJ central domain-containing protein</fullName>
    </submittedName>
</protein>
<dbReference type="InterPro" id="IPR036410">
    <property type="entry name" value="HSP_DnaJ_Cys-rich_dom_sf"/>
</dbReference>
<dbReference type="PROSITE" id="PS50076">
    <property type="entry name" value="DNAJ_2"/>
    <property type="match status" value="1"/>
</dbReference>
<dbReference type="AlphaFoldDB" id="L8WRJ3"/>
<dbReference type="GO" id="GO:0030544">
    <property type="term" value="F:Hsp70 protein binding"/>
    <property type="evidence" value="ECO:0007669"/>
    <property type="project" value="InterPro"/>
</dbReference>
<dbReference type="Gene3D" id="2.60.260.20">
    <property type="entry name" value="Urease metallochaperone UreE, N-terminal domain"/>
    <property type="match status" value="2"/>
</dbReference>
<evidence type="ECO:0000313" key="4">
    <source>
        <dbReference type="Proteomes" id="UP000011668"/>
    </source>
</evidence>
<dbReference type="SUPFAM" id="SSF49493">
    <property type="entry name" value="HSP40/DnaJ peptide-binding domain"/>
    <property type="match status" value="1"/>
</dbReference>
<dbReference type="SUPFAM" id="SSF57938">
    <property type="entry name" value="DnaJ/Hsp40 cysteine-rich domain"/>
    <property type="match status" value="1"/>
</dbReference>
<evidence type="ECO:0000259" key="2">
    <source>
        <dbReference type="PROSITE" id="PS50076"/>
    </source>
</evidence>
<dbReference type="GO" id="GO:0051082">
    <property type="term" value="F:unfolded protein binding"/>
    <property type="evidence" value="ECO:0007669"/>
    <property type="project" value="InterPro"/>
</dbReference>
<dbReference type="InterPro" id="IPR008971">
    <property type="entry name" value="HSP40/DnaJ_pept-bd"/>
</dbReference>
<dbReference type="Proteomes" id="UP000011668">
    <property type="component" value="Unassembled WGS sequence"/>
</dbReference>
<dbReference type="HOGENOM" id="CLU_017633_10_0_1"/>
<sequence>MAVDLHYYEVLGVKPEASSGQCLLWLVVAMKLLNEQKAEIKRAYKKKDKVSTMVCIMLTSPPTLHLYRTRITLRPLRISRTFLQRISLRNLPTPTGSSLVFRYETLIDDHKRAHYDRFGRDQGSSGMFEDDMSVDPDELFAHLFGGMGMGPGMFDMGGMGPEPSRGHGRRSQDSIITYEVTLEDLYNGKNVQMNMTRDVICLQCNGSGGRAKATPTKCTRCSGKGWVNVNQMLGRNQVKRSRLLSGTSAQCVDRLVFLDLLAPIVTEKVPKSRKKIGKRTVPETKKGYGGPSPDYLIKTRRPSGAFNFFAACSSFLDVYQPGKETGDLIFVLQLQDHQSFDRHGHSLMTVVNITLSEALTGFNRVLFTHLDGRGIRVYSTDVTRREGMPIPNSSRKGDLYVTFVVDMPDDEWLKALDQIALEALVKLLPPKKPDPPANTVTDVSYTNADTRELQFDDEWEDSDEEEEEEGPQCRHQ</sequence>
<evidence type="ECO:0000256" key="1">
    <source>
        <dbReference type="SAM" id="MobiDB-lite"/>
    </source>
</evidence>
<dbReference type="InterPro" id="IPR002939">
    <property type="entry name" value="DnaJ_C"/>
</dbReference>
<dbReference type="EMBL" id="AFRT01001348">
    <property type="protein sequence ID" value="ELU40741.1"/>
    <property type="molecule type" value="Genomic_DNA"/>
</dbReference>
<dbReference type="PANTHER" id="PTHR43888">
    <property type="entry name" value="DNAJ-LIKE-2, ISOFORM A-RELATED"/>
    <property type="match status" value="1"/>
</dbReference>
<dbReference type="GO" id="GO:0006457">
    <property type="term" value="P:protein folding"/>
    <property type="evidence" value="ECO:0007669"/>
    <property type="project" value="InterPro"/>
</dbReference>
<comment type="caution">
    <text evidence="3">The sequence shown here is derived from an EMBL/GenBank/DDBJ whole genome shotgun (WGS) entry which is preliminary data.</text>
</comment>
<proteinExistence type="predicted"/>
<keyword evidence="4" id="KW-1185">Reference proteome</keyword>
<evidence type="ECO:0000313" key="3">
    <source>
        <dbReference type="EMBL" id="ELU40741.1"/>
    </source>
</evidence>
<dbReference type="STRING" id="983506.L8WRJ3"/>